<keyword evidence="7" id="KW-1185">Reference proteome</keyword>
<gene>
    <name evidence="6" type="ORF">ACFQ2C_01735</name>
</gene>
<dbReference type="InterPro" id="IPR041700">
    <property type="entry name" value="OMP_b-brl_3"/>
</dbReference>
<evidence type="ECO:0000259" key="5">
    <source>
        <dbReference type="Pfam" id="PF14905"/>
    </source>
</evidence>
<evidence type="ECO:0000313" key="7">
    <source>
        <dbReference type="Proteomes" id="UP001597205"/>
    </source>
</evidence>
<evidence type="ECO:0000313" key="6">
    <source>
        <dbReference type="EMBL" id="MFD1164320.1"/>
    </source>
</evidence>
<dbReference type="SUPFAM" id="SSF49464">
    <property type="entry name" value="Carboxypeptidase regulatory domain-like"/>
    <property type="match status" value="1"/>
</dbReference>
<dbReference type="InterPro" id="IPR036942">
    <property type="entry name" value="Beta-barrel_TonB_sf"/>
</dbReference>
<evidence type="ECO:0000256" key="4">
    <source>
        <dbReference type="SAM" id="SignalP"/>
    </source>
</evidence>
<accession>A0ABW3RH08</accession>
<comment type="caution">
    <text evidence="6">The sequence shown here is derived from an EMBL/GenBank/DDBJ whole genome shotgun (WGS) entry which is preliminary data.</text>
</comment>
<keyword evidence="3" id="KW-0998">Cell outer membrane</keyword>
<dbReference type="RefSeq" id="WP_380894520.1">
    <property type="nucleotide sequence ID" value="NZ_JBHTKY010000001.1"/>
</dbReference>
<protein>
    <submittedName>
        <fullName evidence="6">Outer membrane beta-barrel protein</fullName>
    </submittedName>
</protein>
<dbReference type="Pfam" id="PF14905">
    <property type="entry name" value="OMP_b-brl_3"/>
    <property type="match status" value="1"/>
</dbReference>
<evidence type="ECO:0000256" key="2">
    <source>
        <dbReference type="ARBA" id="ARBA00023136"/>
    </source>
</evidence>
<name>A0ABW3RH08_9SPHI</name>
<feature type="domain" description="Outer membrane protein beta-barrel" evidence="5">
    <location>
        <begin position="429"/>
        <end position="899"/>
    </location>
</feature>
<evidence type="ECO:0000256" key="1">
    <source>
        <dbReference type="ARBA" id="ARBA00004442"/>
    </source>
</evidence>
<dbReference type="SUPFAM" id="SSF56935">
    <property type="entry name" value="Porins"/>
    <property type="match status" value="1"/>
</dbReference>
<dbReference type="Pfam" id="PF13620">
    <property type="entry name" value="CarboxypepD_reg"/>
    <property type="match status" value="1"/>
</dbReference>
<keyword evidence="2" id="KW-0472">Membrane</keyword>
<evidence type="ECO:0000256" key="3">
    <source>
        <dbReference type="ARBA" id="ARBA00023237"/>
    </source>
</evidence>
<dbReference type="Proteomes" id="UP001597205">
    <property type="component" value="Unassembled WGS sequence"/>
</dbReference>
<reference evidence="7" key="1">
    <citation type="journal article" date="2019" name="Int. J. Syst. Evol. Microbiol.">
        <title>The Global Catalogue of Microorganisms (GCM) 10K type strain sequencing project: providing services to taxonomists for standard genome sequencing and annotation.</title>
        <authorList>
            <consortium name="The Broad Institute Genomics Platform"/>
            <consortium name="The Broad Institute Genome Sequencing Center for Infectious Disease"/>
            <person name="Wu L."/>
            <person name="Ma J."/>
        </authorList>
    </citation>
    <scope>NUCLEOTIDE SEQUENCE [LARGE SCALE GENOMIC DNA]</scope>
    <source>
        <strain evidence="7">CCUG 52468</strain>
    </source>
</reference>
<dbReference type="InterPro" id="IPR008969">
    <property type="entry name" value="CarboxyPept-like_regulatory"/>
</dbReference>
<dbReference type="Gene3D" id="2.60.40.1120">
    <property type="entry name" value="Carboxypeptidase-like, regulatory domain"/>
    <property type="match status" value="1"/>
</dbReference>
<sequence>MKCLLPFLLIIVFSHSISQAQSIVSGKVQDKTKANPLQDASIQLLNLKDSTVRSAKSNDKGAFSFERVNPGRYQLSGTLLGFKKFEQQLDVNKATQSVVVELEPGEIIIEEITIAPAPNVAVRGDTLEFNSRNFATREYADADEMVAQVPGVTIDEDGKVSAHGEEVTKIMVDGKEFFSTDPKVALKTLPADIIDKLQIIDEKSEQSKFSGFDDGKRSKVINIVTKPDKKKGLFGKFNAGKGDEDKFSLNTGVNAFRGDEKVSINIMANNINETDFSEQGRGGFRRGNNNTDRGLSDTYAAAANYTNTFLDKKLEVNGNYRFRSSNTITNTLSDVEYTTGTRANQFQKQQQEGENGNSEHNLRGRLKWDIDSMNRLDINPNLSYTNRDIFNSSVSNMMKEGSEPLNNSDRKFNNNNSNFSFGGSLTYMHRFRKSGQTISLNLDGNKSSNEALGRTLAFNQYYKDAMLDRIDTNNRESITNGYGSGYNGRLSYTYNLSKISRFQANYGFRNTSNYSDRKTMEFLAETGQFDELNERLSNEFRNDFNHHSAGISYAYNKQDTFRFQIGINYERGIRTNDRTFPIDLKTTADFGAFLPEMTVVYFFTKERNLEFNYNKQTNTPSIEQLQDYIDNSNELFLRNGNPNLNQEQSHRLRFQYRDVNRKNGRSFTSNINFDYINDKIIMNTMTTDSTITLFDDIILGAGGQYAVPENINGVFQLRANNNYGLPLKKLGFNLNLNNNLFYNRNYAILNKELMPNHSYGFSQHVGIYTNFSKKIIIGFNYNLNMNFTNNPMSEISHYQITNHRVSNTFILEFFKNMTLSYNYSYLYNGGVMGAEGISTNLLNASIGYKVFKKKNAEISLKAFDLFNNAKNINRRVSEISISNITSNTLTRYFLLSVSYNLRNFGGRGSRED</sequence>
<dbReference type="Gene3D" id="2.40.170.20">
    <property type="entry name" value="TonB-dependent receptor, beta-barrel domain"/>
    <property type="match status" value="1"/>
</dbReference>
<keyword evidence="4" id="KW-0732">Signal</keyword>
<proteinExistence type="predicted"/>
<feature type="signal peptide" evidence="4">
    <location>
        <begin position="1"/>
        <end position="20"/>
    </location>
</feature>
<comment type="subcellular location">
    <subcellularLocation>
        <location evidence="1">Cell outer membrane</location>
    </subcellularLocation>
</comment>
<dbReference type="EMBL" id="JBHTKY010000001">
    <property type="protein sequence ID" value="MFD1164320.1"/>
    <property type="molecule type" value="Genomic_DNA"/>
</dbReference>
<feature type="chain" id="PRO_5046951401" evidence="4">
    <location>
        <begin position="21"/>
        <end position="912"/>
    </location>
</feature>
<organism evidence="6 7">
    <name type="scientific">Sphingobacterium daejeonense</name>
    <dbReference type="NCBI Taxonomy" id="371142"/>
    <lineage>
        <taxon>Bacteria</taxon>
        <taxon>Pseudomonadati</taxon>
        <taxon>Bacteroidota</taxon>
        <taxon>Sphingobacteriia</taxon>
        <taxon>Sphingobacteriales</taxon>
        <taxon>Sphingobacteriaceae</taxon>
        <taxon>Sphingobacterium</taxon>
    </lineage>
</organism>